<dbReference type="Pfam" id="PF19291">
    <property type="entry name" value="TREH_N"/>
    <property type="match status" value="1"/>
</dbReference>
<sequence length="593" mass="64920">MSTPSTPEPWTLRDYAFIADGERGVLIGPHGEYAWMCAPHWDSDAVFSSLIGGGGSYTVTPAAPSVWGGYYEPRSLIWRSRWVTTSGITECREALAYPGRPETVVMLRRIEAIRGDARLDVLLRPAASFGHKHMRNIRRDDATGTWSATVGSLRMRWSGAPDAQVTGDGAADRALTASVVLHEGDSVDLVLELSEHELPPRPVVAPQAWADTEKAWAEAIPRFGRTAAPRDAEHSYAVMRGMTTATGAMVAAATMSLPERVNEGANYDYRYAWIRDQSYAGVAVAADGPHELLCTAVSFVSERLLADGPKLMPAYTGTGLAVPEQRRLDLAGYPGGYDLAGNHVRDQFQLDMFGEALLLFAAAHRHDVLTSDAAHAIDVAIDAIEDNLDRPDAGIWELENRLWAHSRLACASGLRAVAAAGAARDPGRLSTLADRIVADTSANSLHPTGRWQRAPDDERVDGALLFPALRGALPHDDPRSVATYRAVERELSRDYYVYRYRSERGLGTHDSAFLLCGFVMALSALQQGHTVDAFRYFERNRAGCGTPGLFSEEYDIRQRQLRGNLPQAFVHALMFEASARLAQHAPDNERNDP</sequence>
<proteinExistence type="predicted"/>
<organism evidence="3 4">
    <name type="scientific">Mycolicibacterium pallens</name>
    <dbReference type="NCBI Taxonomy" id="370524"/>
    <lineage>
        <taxon>Bacteria</taxon>
        <taxon>Bacillati</taxon>
        <taxon>Actinomycetota</taxon>
        <taxon>Actinomycetes</taxon>
        <taxon>Mycobacteriales</taxon>
        <taxon>Mycobacteriaceae</taxon>
        <taxon>Mycolicibacterium</taxon>
    </lineage>
</organism>
<dbReference type="PANTHER" id="PTHR31616">
    <property type="entry name" value="TREHALASE"/>
    <property type="match status" value="1"/>
</dbReference>
<dbReference type="SUPFAM" id="SSF48208">
    <property type="entry name" value="Six-hairpin glycosidases"/>
    <property type="match status" value="1"/>
</dbReference>
<evidence type="ECO:0000259" key="2">
    <source>
        <dbReference type="Pfam" id="PF19291"/>
    </source>
</evidence>
<dbReference type="Gene3D" id="1.50.10.10">
    <property type="match status" value="1"/>
</dbReference>
<evidence type="ECO:0000313" key="3">
    <source>
        <dbReference type="EMBL" id="QYL14784.1"/>
    </source>
</evidence>
<dbReference type="EMBL" id="CP080333">
    <property type="protein sequence ID" value="QYL14784.1"/>
    <property type="molecule type" value="Genomic_DNA"/>
</dbReference>
<protein>
    <submittedName>
        <fullName evidence="3">Glycoside hydrolase family 15 protein</fullName>
    </submittedName>
</protein>
<dbReference type="RefSeq" id="WP_071944143.1">
    <property type="nucleotide sequence ID" value="NZ_BAAAVX010000017.1"/>
</dbReference>
<keyword evidence="3" id="KW-0378">Hydrolase</keyword>
<name>A0ABX8VAH1_9MYCO</name>
<feature type="domain" description="Trehalase-like N-terminal" evidence="2">
    <location>
        <begin position="16"/>
        <end position="216"/>
    </location>
</feature>
<dbReference type="InterPro" id="IPR045582">
    <property type="entry name" value="Trehalase-like_N"/>
</dbReference>
<feature type="domain" description="GH15-like" evidence="1">
    <location>
        <begin position="243"/>
        <end position="577"/>
    </location>
</feature>
<keyword evidence="4" id="KW-1185">Reference proteome</keyword>
<dbReference type="InterPro" id="IPR011613">
    <property type="entry name" value="GH15-like"/>
</dbReference>
<dbReference type="InterPro" id="IPR012341">
    <property type="entry name" value="6hp_glycosidase-like_sf"/>
</dbReference>
<dbReference type="PANTHER" id="PTHR31616:SF10">
    <property type="entry name" value="TREHALASE"/>
    <property type="match status" value="1"/>
</dbReference>
<dbReference type="InterPro" id="IPR008928">
    <property type="entry name" value="6-hairpin_glycosidase_sf"/>
</dbReference>
<dbReference type="GO" id="GO:0016787">
    <property type="term" value="F:hydrolase activity"/>
    <property type="evidence" value="ECO:0007669"/>
    <property type="project" value="UniProtKB-KW"/>
</dbReference>
<accession>A0ABX8VAH1</accession>
<dbReference type="Proteomes" id="UP000825367">
    <property type="component" value="Chromosome"/>
</dbReference>
<gene>
    <name evidence="3" type="ORF">K0O64_16465</name>
</gene>
<evidence type="ECO:0000313" key="4">
    <source>
        <dbReference type="Proteomes" id="UP000825367"/>
    </source>
</evidence>
<reference evidence="3 4" key="1">
    <citation type="submission" date="2021-07" db="EMBL/GenBank/DDBJ databases">
        <title>Whole genome sequencing of non-tuberculosis mycobacteria type-strains.</title>
        <authorList>
            <person name="Igarashi Y."/>
            <person name="Osugi A."/>
            <person name="Mitarai S."/>
        </authorList>
    </citation>
    <scope>NUCLEOTIDE SEQUENCE [LARGE SCALE GENOMIC DNA]</scope>
    <source>
        <strain evidence="3 4">JCM 16370</strain>
    </source>
</reference>
<evidence type="ECO:0000259" key="1">
    <source>
        <dbReference type="Pfam" id="PF00723"/>
    </source>
</evidence>
<dbReference type="Pfam" id="PF00723">
    <property type="entry name" value="Glyco_hydro_15"/>
    <property type="match status" value="1"/>
</dbReference>